<dbReference type="EMBL" id="CADCUZ010000164">
    <property type="protein sequence ID" value="CAA9438627.1"/>
    <property type="molecule type" value="Genomic_DNA"/>
</dbReference>
<evidence type="ECO:0000313" key="2">
    <source>
        <dbReference type="EMBL" id="CAA9438627.1"/>
    </source>
</evidence>
<evidence type="ECO:0000256" key="1">
    <source>
        <dbReference type="SAM" id="MobiDB-lite"/>
    </source>
</evidence>
<name>A0A6J4QIR6_9ACTN</name>
<feature type="compositionally biased region" description="Basic residues" evidence="1">
    <location>
        <begin position="55"/>
        <end position="77"/>
    </location>
</feature>
<feature type="region of interest" description="Disordered" evidence="1">
    <location>
        <begin position="1"/>
        <end position="253"/>
    </location>
</feature>
<accession>A0A6J4QIR6</accession>
<feature type="compositionally biased region" description="Basic residues" evidence="1">
    <location>
        <begin position="185"/>
        <end position="209"/>
    </location>
</feature>
<proteinExistence type="predicted"/>
<feature type="compositionally biased region" description="Low complexity" evidence="1">
    <location>
        <begin position="41"/>
        <end position="51"/>
    </location>
</feature>
<gene>
    <name evidence="2" type="ORF">AVDCRST_MAG55-3230</name>
</gene>
<organism evidence="2">
    <name type="scientific">uncultured Rubrobacteraceae bacterium</name>
    <dbReference type="NCBI Taxonomy" id="349277"/>
    <lineage>
        <taxon>Bacteria</taxon>
        <taxon>Bacillati</taxon>
        <taxon>Actinomycetota</taxon>
        <taxon>Rubrobacteria</taxon>
        <taxon>Rubrobacterales</taxon>
        <taxon>Rubrobacteraceae</taxon>
        <taxon>environmental samples</taxon>
    </lineage>
</organism>
<feature type="non-terminal residue" evidence="2">
    <location>
        <position position="1"/>
    </location>
</feature>
<protein>
    <submittedName>
        <fullName evidence="2">ParB-like nuclease</fullName>
    </submittedName>
</protein>
<feature type="non-terminal residue" evidence="2">
    <location>
        <position position="253"/>
    </location>
</feature>
<feature type="compositionally biased region" description="Basic residues" evidence="1">
    <location>
        <begin position="109"/>
        <end position="121"/>
    </location>
</feature>
<sequence length="253" mass="27621">DPFAQRPAPRGTGVPDPARGPRRGSPRPPEGARRSRRRATQPRYSLPLRGPLPGPRRRPPGPRHGRAWRPLRSRAGRRAAGAGRGLGAPRRGHGVLRDPRDERAARLGRAGRRGRRRGRNARRGDGVRAFPRGRAPRPVPRHVGPAGALPEGGGGAPHRARRGGASLRGGGPDPVRRLRPGGARRDRRLGRGSSRRRHPVPRAGAHPRRALPAGQDDGRRTPRPQRRAEKVRRGALGRKPRPLLPGARRPLRV</sequence>
<dbReference type="AlphaFoldDB" id="A0A6J4QIR6"/>
<feature type="compositionally biased region" description="Basic and acidic residues" evidence="1">
    <location>
        <begin position="95"/>
        <end position="105"/>
    </location>
</feature>
<feature type="compositionally biased region" description="Low complexity" evidence="1">
    <location>
        <begin position="244"/>
        <end position="253"/>
    </location>
</feature>
<feature type="compositionally biased region" description="Basic and acidic residues" evidence="1">
    <location>
        <begin position="216"/>
        <end position="232"/>
    </location>
</feature>
<reference evidence="2" key="1">
    <citation type="submission" date="2020-02" db="EMBL/GenBank/DDBJ databases">
        <authorList>
            <person name="Meier V. D."/>
        </authorList>
    </citation>
    <scope>NUCLEOTIDE SEQUENCE</scope>
    <source>
        <strain evidence="2">AVDCRST_MAG55</strain>
    </source>
</reference>